<proteinExistence type="predicted"/>
<dbReference type="SMART" id="SM00955">
    <property type="entry name" value="RNB"/>
    <property type="match status" value="1"/>
</dbReference>
<name>H8YYJ8_9GAMM</name>
<organism evidence="2 3">
    <name type="scientific">Thiorhodovibrio frisius</name>
    <dbReference type="NCBI Taxonomy" id="631362"/>
    <lineage>
        <taxon>Bacteria</taxon>
        <taxon>Pseudomonadati</taxon>
        <taxon>Pseudomonadota</taxon>
        <taxon>Gammaproteobacteria</taxon>
        <taxon>Chromatiales</taxon>
        <taxon>Chromatiaceae</taxon>
        <taxon>Thiorhodovibrio</taxon>
    </lineage>
</organism>
<dbReference type="Pfam" id="PF18614">
    <property type="entry name" value="RNase_II_C_S1"/>
    <property type="match status" value="1"/>
</dbReference>
<dbReference type="HOGENOM" id="CLU_015903_2_0_6"/>
<reference evidence="3" key="1">
    <citation type="submission" date="2011-06" db="EMBL/GenBank/DDBJ databases">
        <authorList>
            <consortium name="US DOE Joint Genome Institute (JGI-PGF)"/>
            <person name="Lucas S."/>
            <person name="Han J."/>
            <person name="Lapidus A."/>
            <person name="Cheng J.-F."/>
            <person name="Goodwin L."/>
            <person name="Pitluck S."/>
            <person name="Peters L."/>
            <person name="Land M.L."/>
            <person name="Hauser L."/>
            <person name="Vogl K."/>
            <person name="Liu Z."/>
            <person name="Overmann J."/>
            <person name="Frigaard N.-U."/>
            <person name="Bryant D.A."/>
            <person name="Woyke T.J."/>
        </authorList>
    </citation>
    <scope>NUCLEOTIDE SEQUENCE [LARGE SCALE GENOMIC DNA]</scope>
    <source>
        <strain evidence="3">970</strain>
    </source>
</reference>
<dbReference type="SUPFAM" id="SSF50249">
    <property type="entry name" value="Nucleic acid-binding proteins"/>
    <property type="match status" value="2"/>
</dbReference>
<dbReference type="PANTHER" id="PTHR23355">
    <property type="entry name" value="RIBONUCLEASE"/>
    <property type="match status" value="1"/>
</dbReference>
<dbReference type="Proteomes" id="UP000002964">
    <property type="component" value="Unassembled WGS sequence"/>
</dbReference>
<accession>H8YYJ8</accession>
<dbReference type="Gene3D" id="2.40.50.140">
    <property type="entry name" value="Nucleic acid-binding proteins"/>
    <property type="match status" value="1"/>
</dbReference>
<gene>
    <name evidence="2" type="ORF">Thi970DRAFT_01195</name>
</gene>
<keyword evidence="3" id="KW-1185">Reference proteome</keyword>
<dbReference type="InterPro" id="IPR056404">
    <property type="entry name" value="HTH_RNase_II"/>
</dbReference>
<protein>
    <submittedName>
        <fullName evidence="2">Exoribonuclease R</fullName>
    </submittedName>
</protein>
<evidence type="ECO:0000313" key="3">
    <source>
        <dbReference type="Proteomes" id="UP000002964"/>
    </source>
</evidence>
<dbReference type="RefSeq" id="WP_009147607.1">
    <property type="nucleotide sequence ID" value="NZ_CP121471.1"/>
</dbReference>
<dbReference type="eggNOG" id="COG0557">
    <property type="taxonomic scope" value="Bacteria"/>
</dbReference>
<dbReference type="PANTHER" id="PTHR23355:SF42">
    <property type="entry name" value="RIBONUCLEASE II, CHLOROPLASTIC_MITOCHONDRIAL"/>
    <property type="match status" value="1"/>
</dbReference>
<sequence length="616" mass="67879">MSIHQGSPRVDALVLYKSRPARVSALDDKIEIELEGSQTKRVRPKDVVMLHPGPLRRLADLTNGLGELAGDGGSVEEAWELLDGETTTLADLAELIHGESSPAAVWATWQLVMEGVLFEGAPDAIHPRSAEAIAEEREQREAKARAEQDWTDFVARVEQRALAPEDAERLREVERVAYQQSEHSRILKHFNVAEQPAKAHEFLLRIGHWPPEHNPHPRRFGVALAAPELALPELVEESRLDLTGLPAFAIDDAGNQDPDDAISLDGERIWVHVADVAALVAPGSELDLEARARGATLYLPEGAVTMLPEAATAALGVGLQEVSPALSFGFRCTEEGELADIEIHPSWVRVERLSYAEAEQRLEEQPFASLMQIAERFRARRAANQSARIDLPEVSVRLRDGQVAIEPIERLAARDLVTDAMLMAGEAAARFCQDRALAIPFAVQPPPERIEQPETLSGMYAYRRCFKPTRMAVEPGAHGGLGLPLYARATSPLRRYADLLVHQQLRAHLRGEPVLDASEVAARASQAEVAGAAVRKAERLSNQHWKLVYLQANPGWRGRGVVVAQEERRTVVLIPELAFETRLRAKSELSLDADVNMTLASVDLPELDGRFRLFGG</sequence>
<dbReference type="InterPro" id="IPR040596">
    <property type="entry name" value="RNase_II_C_S1"/>
</dbReference>
<dbReference type="InterPro" id="IPR012340">
    <property type="entry name" value="NA-bd_OB-fold"/>
</dbReference>
<dbReference type="Pfam" id="PF23161">
    <property type="entry name" value="HTH_RNase_II"/>
    <property type="match status" value="1"/>
</dbReference>
<dbReference type="AlphaFoldDB" id="H8YYJ8"/>
<feature type="domain" description="RNB" evidence="1">
    <location>
        <begin position="239"/>
        <end position="511"/>
    </location>
</feature>
<dbReference type="InterPro" id="IPR001900">
    <property type="entry name" value="RNase_II/R"/>
</dbReference>
<dbReference type="InterPro" id="IPR050180">
    <property type="entry name" value="RNR_Ribonuclease"/>
</dbReference>
<dbReference type="GO" id="GO:0000932">
    <property type="term" value="C:P-body"/>
    <property type="evidence" value="ECO:0007669"/>
    <property type="project" value="TreeGrafter"/>
</dbReference>
<dbReference type="GO" id="GO:0003723">
    <property type="term" value="F:RNA binding"/>
    <property type="evidence" value="ECO:0007669"/>
    <property type="project" value="InterPro"/>
</dbReference>
<dbReference type="STRING" id="631362.Thi970DRAFT_01195"/>
<dbReference type="InterPro" id="IPR036388">
    <property type="entry name" value="WH-like_DNA-bd_sf"/>
</dbReference>
<dbReference type="OrthoDB" id="9764149at2"/>
<dbReference type="GO" id="GO:0006402">
    <property type="term" value="P:mRNA catabolic process"/>
    <property type="evidence" value="ECO:0007669"/>
    <property type="project" value="TreeGrafter"/>
</dbReference>
<evidence type="ECO:0000313" key="2">
    <source>
        <dbReference type="EMBL" id="EIC23524.1"/>
    </source>
</evidence>
<dbReference type="GO" id="GO:0000175">
    <property type="term" value="F:3'-5'-RNA exonuclease activity"/>
    <property type="evidence" value="ECO:0007669"/>
    <property type="project" value="TreeGrafter"/>
</dbReference>
<reference evidence="2 3" key="2">
    <citation type="submission" date="2011-11" db="EMBL/GenBank/DDBJ databases">
        <authorList>
            <consortium name="US DOE Joint Genome Institute"/>
            <person name="Lucas S."/>
            <person name="Han J."/>
            <person name="Lapidus A."/>
            <person name="Cheng J.-F."/>
            <person name="Goodwin L."/>
            <person name="Pitluck S."/>
            <person name="Peters L."/>
            <person name="Ovchinnikova G."/>
            <person name="Zhang X."/>
            <person name="Detter J.C."/>
            <person name="Han C."/>
            <person name="Tapia R."/>
            <person name="Land M."/>
            <person name="Hauser L."/>
            <person name="Kyrpides N."/>
            <person name="Ivanova N."/>
            <person name="Pagani I."/>
            <person name="Vogl K."/>
            <person name="Liu Z."/>
            <person name="Overmann J."/>
            <person name="Frigaard N.-U."/>
            <person name="Bryant D."/>
            <person name="Woyke T."/>
        </authorList>
    </citation>
    <scope>NUCLEOTIDE SEQUENCE [LARGE SCALE GENOMIC DNA]</scope>
    <source>
        <strain evidence="2 3">970</strain>
    </source>
</reference>
<dbReference type="Pfam" id="PF00773">
    <property type="entry name" value="RNB"/>
    <property type="match status" value="2"/>
</dbReference>
<evidence type="ECO:0000259" key="1">
    <source>
        <dbReference type="SMART" id="SM00955"/>
    </source>
</evidence>
<dbReference type="EMBL" id="JH603168">
    <property type="protein sequence ID" value="EIC23524.1"/>
    <property type="molecule type" value="Genomic_DNA"/>
</dbReference>
<dbReference type="Gene3D" id="1.10.10.10">
    <property type="entry name" value="Winged helix-like DNA-binding domain superfamily/Winged helix DNA-binding domain"/>
    <property type="match status" value="1"/>
</dbReference>